<dbReference type="GO" id="GO:0005524">
    <property type="term" value="F:ATP binding"/>
    <property type="evidence" value="ECO:0007669"/>
    <property type="project" value="UniProtKB-KW"/>
</dbReference>
<reference evidence="5" key="1">
    <citation type="submission" date="2019-11" db="EMBL/GenBank/DDBJ databases">
        <title>Genomic insights into an expanded diversity of filamentous marine cyanobacteria reveals the extraordinary biosynthetic potential of Moorea and Okeania.</title>
        <authorList>
            <person name="Ferreira Leao T."/>
            <person name="Wang M."/>
            <person name="Moss N."/>
            <person name="Da Silva R."/>
            <person name="Sanders J."/>
            <person name="Nurk S."/>
            <person name="Gurevich A."/>
            <person name="Humphrey G."/>
            <person name="Reher R."/>
            <person name="Zhu Q."/>
            <person name="Belda-Ferre P."/>
            <person name="Glukhov E."/>
            <person name="Rex R."/>
            <person name="Dorrestein P.C."/>
            <person name="Knight R."/>
            <person name="Pevzner P."/>
            <person name="Gerwick W.H."/>
            <person name="Gerwick L."/>
        </authorList>
    </citation>
    <scope>NUCLEOTIDE SEQUENCE</scope>
    <source>
        <strain evidence="5">SIO1C4</strain>
    </source>
</reference>
<dbReference type="SUPFAM" id="SSF52540">
    <property type="entry name" value="P-loop containing nucleoside triphosphate hydrolases"/>
    <property type="match status" value="1"/>
</dbReference>
<protein>
    <submittedName>
        <fullName evidence="5">Type II/IV secretion system protein</fullName>
    </submittedName>
</protein>
<dbReference type="PANTHER" id="PTHR30258:SF2">
    <property type="entry name" value="COMG OPERON PROTEIN 1"/>
    <property type="match status" value="1"/>
</dbReference>
<gene>
    <name evidence="5" type="ORF">F6J89_25285</name>
</gene>
<keyword evidence="2" id="KW-0547">Nucleotide-binding</keyword>
<dbReference type="GO" id="GO:0016887">
    <property type="term" value="F:ATP hydrolysis activity"/>
    <property type="evidence" value="ECO:0007669"/>
    <property type="project" value="TreeGrafter"/>
</dbReference>
<organism evidence="5">
    <name type="scientific">Symploca sp. SIO1C4</name>
    <dbReference type="NCBI Taxonomy" id="2607765"/>
    <lineage>
        <taxon>Bacteria</taxon>
        <taxon>Bacillati</taxon>
        <taxon>Cyanobacteriota</taxon>
        <taxon>Cyanophyceae</taxon>
        <taxon>Coleofasciculales</taxon>
        <taxon>Coleofasciculaceae</taxon>
        <taxon>Symploca</taxon>
    </lineage>
</organism>
<evidence type="ECO:0000256" key="1">
    <source>
        <dbReference type="ARBA" id="ARBA00006611"/>
    </source>
</evidence>
<dbReference type="GO" id="GO:0005886">
    <property type="term" value="C:plasma membrane"/>
    <property type="evidence" value="ECO:0007669"/>
    <property type="project" value="TreeGrafter"/>
</dbReference>
<evidence type="ECO:0000256" key="2">
    <source>
        <dbReference type="ARBA" id="ARBA00022741"/>
    </source>
</evidence>
<dbReference type="Gene3D" id="3.40.50.300">
    <property type="entry name" value="P-loop containing nucleotide triphosphate hydrolases"/>
    <property type="match status" value="1"/>
</dbReference>
<dbReference type="InterPro" id="IPR001482">
    <property type="entry name" value="T2SS/T4SS_dom"/>
</dbReference>
<name>A0A6B3NMS3_9CYAN</name>
<evidence type="ECO:0000259" key="4">
    <source>
        <dbReference type="PROSITE" id="PS00662"/>
    </source>
</evidence>
<evidence type="ECO:0000313" key="5">
    <source>
        <dbReference type="EMBL" id="NER30841.1"/>
    </source>
</evidence>
<dbReference type="EMBL" id="JAAHFQ010000654">
    <property type="protein sequence ID" value="NER30841.1"/>
    <property type="molecule type" value="Genomic_DNA"/>
</dbReference>
<dbReference type="AlphaFoldDB" id="A0A6B3NMS3"/>
<dbReference type="CDD" id="cd01129">
    <property type="entry name" value="PulE-GspE-like"/>
    <property type="match status" value="1"/>
</dbReference>
<dbReference type="PANTHER" id="PTHR30258">
    <property type="entry name" value="TYPE II SECRETION SYSTEM PROTEIN GSPE-RELATED"/>
    <property type="match status" value="1"/>
</dbReference>
<keyword evidence="3" id="KW-0067">ATP-binding</keyword>
<feature type="domain" description="Bacterial type II secretion system protein E" evidence="4">
    <location>
        <begin position="110"/>
        <end position="124"/>
    </location>
</feature>
<dbReference type="FunFam" id="3.40.50.300:FF:000398">
    <property type="entry name" value="Type IV pilus assembly ATPase PilB"/>
    <property type="match status" value="1"/>
</dbReference>
<feature type="non-terminal residue" evidence="5">
    <location>
        <position position="1"/>
    </location>
</feature>
<dbReference type="Pfam" id="PF00437">
    <property type="entry name" value="T2SSE"/>
    <property type="match status" value="1"/>
</dbReference>
<dbReference type="PROSITE" id="PS00662">
    <property type="entry name" value="T2SP_E"/>
    <property type="match status" value="1"/>
</dbReference>
<accession>A0A6B3NMS3</accession>
<sequence length="318" mass="35014">LPCVGGEKIVIRLLPRQNPFCQIDDLGFSRQALTIYKSWLQQPQGMIILTGPTGSGKTSTLYNSLQFVATEHVNVITVEDPVEYVLAGITQTQVNERAGMTFAAGLRSILRQDPDVIMVGEIRDGETAETAIRAALTGHLVFTTLHTNDAIGAIPRLQDIGPNPGLISEALLGIVAQRLVRRVCPHCAQTYRPTESDLRVLGLEYNQVNSPSWRRGAGCVKCFNSGYLGREAIVELIDIDDRVRELIYEGHMTQLHHHLRKINFVSFARAAIEKVTTGVTTVEEVLRVLPRSAFSHQVATESTNGKTHPIIALNSTLM</sequence>
<proteinExistence type="inferred from homology"/>
<dbReference type="InterPro" id="IPR027417">
    <property type="entry name" value="P-loop_NTPase"/>
</dbReference>
<comment type="similarity">
    <text evidence="1">Belongs to the GSP E family.</text>
</comment>
<comment type="caution">
    <text evidence="5">The sequence shown here is derived from an EMBL/GenBank/DDBJ whole genome shotgun (WGS) entry which is preliminary data.</text>
</comment>
<evidence type="ECO:0000256" key="3">
    <source>
        <dbReference type="ARBA" id="ARBA00022840"/>
    </source>
</evidence>